<comment type="caution">
    <text evidence="1">The sequence shown here is derived from an EMBL/GenBank/DDBJ whole genome shotgun (WGS) entry which is preliminary data.</text>
</comment>
<accession>A0A9Q3DBW9</accession>
<keyword evidence="2" id="KW-1185">Reference proteome</keyword>
<organism evidence="1 2">
    <name type="scientific">Austropuccinia psidii MF-1</name>
    <dbReference type="NCBI Taxonomy" id="1389203"/>
    <lineage>
        <taxon>Eukaryota</taxon>
        <taxon>Fungi</taxon>
        <taxon>Dikarya</taxon>
        <taxon>Basidiomycota</taxon>
        <taxon>Pucciniomycotina</taxon>
        <taxon>Pucciniomycetes</taxon>
        <taxon>Pucciniales</taxon>
        <taxon>Sphaerophragmiaceae</taxon>
        <taxon>Austropuccinia</taxon>
    </lineage>
</organism>
<dbReference type="AlphaFoldDB" id="A0A9Q3DBW9"/>
<dbReference type="Proteomes" id="UP000765509">
    <property type="component" value="Unassembled WGS sequence"/>
</dbReference>
<protein>
    <submittedName>
        <fullName evidence="1">Uncharacterized protein</fullName>
    </submittedName>
</protein>
<name>A0A9Q3DBW9_9BASI</name>
<reference evidence="1" key="1">
    <citation type="submission" date="2021-03" db="EMBL/GenBank/DDBJ databases">
        <title>Draft genome sequence of rust myrtle Austropuccinia psidii MF-1, a brazilian biotype.</title>
        <authorList>
            <person name="Quecine M.C."/>
            <person name="Pachon D.M.R."/>
            <person name="Bonatelli M.L."/>
            <person name="Correr F.H."/>
            <person name="Franceschini L.M."/>
            <person name="Leite T.F."/>
            <person name="Margarido G.R.A."/>
            <person name="Almeida C.A."/>
            <person name="Ferrarezi J.A."/>
            <person name="Labate C.A."/>
        </authorList>
    </citation>
    <scope>NUCLEOTIDE SEQUENCE</scope>
    <source>
        <strain evidence="1">MF-1</strain>
    </source>
</reference>
<proteinExistence type="predicted"/>
<evidence type="ECO:0000313" key="2">
    <source>
        <dbReference type="Proteomes" id="UP000765509"/>
    </source>
</evidence>
<sequence length="103" mass="11490">MHLLSRWASLGLRQRARLAGRLKRKAIIDQLVPNGSARPILPFNPGSAGSEADLWRQGFLTVFTLDLSGLSDSNYIQEKQILGIKTEEKIDARMGILVKFLTN</sequence>
<dbReference type="EMBL" id="AVOT02014281">
    <property type="protein sequence ID" value="MBW0497616.1"/>
    <property type="molecule type" value="Genomic_DNA"/>
</dbReference>
<gene>
    <name evidence="1" type="ORF">O181_037331</name>
</gene>
<evidence type="ECO:0000313" key="1">
    <source>
        <dbReference type="EMBL" id="MBW0497616.1"/>
    </source>
</evidence>